<dbReference type="RefSeq" id="WP_114931329.1">
    <property type="nucleotide sequence ID" value="NZ_BMSP01000007.1"/>
</dbReference>
<sequence>MTRLSSTTATAVRGAGVLALACAALFVTAAPAPAATNYTCTKPAYRKTSVNYGIYAGQSWEWKALVGTGQSGNSKARVKEIQCLLKYTHKVDPGATDGLWGPRTRAAVVKYQSSARLPADGIVGPQTWRSLRVGGYYVP</sequence>
<dbReference type="InterPro" id="IPR036366">
    <property type="entry name" value="PGBDSf"/>
</dbReference>
<dbReference type="SUPFAM" id="SSF47090">
    <property type="entry name" value="PGBD-like"/>
    <property type="match status" value="1"/>
</dbReference>
<organism evidence="3 4">
    <name type="scientific">Streptomyces cavourensis</name>
    <dbReference type="NCBI Taxonomy" id="67258"/>
    <lineage>
        <taxon>Bacteria</taxon>
        <taxon>Bacillati</taxon>
        <taxon>Actinomycetota</taxon>
        <taxon>Actinomycetes</taxon>
        <taxon>Kitasatosporales</taxon>
        <taxon>Streptomycetaceae</taxon>
        <taxon>Streptomyces</taxon>
    </lineage>
</organism>
<accession>A0AAD0Q4J8</accession>
<evidence type="ECO:0000313" key="4">
    <source>
        <dbReference type="Proteomes" id="UP000253779"/>
    </source>
</evidence>
<feature type="signal peptide" evidence="1">
    <location>
        <begin position="1"/>
        <end position="34"/>
    </location>
</feature>
<evidence type="ECO:0000256" key="1">
    <source>
        <dbReference type="SAM" id="SignalP"/>
    </source>
</evidence>
<dbReference type="InterPro" id="IPR002477">
    <property type="entry name" value="Peptidoglycan-bd-like"/>
</dbReference>
<keyword evidence="1" id="KW-0732">Signal</keyword>
<dbReference type="GeneID" id="97758507"/>
<gene>
    <name evidence="3" type="ORF">DTW94_11190</name>
</gene>
<dbReference type="EMBL" id="CP030930">
    <property type="protein sequence ID" value="AXI71784.1"/>
    <property type="molecule type" value="Genomic_DNA"/>
</dbReference>
<evidence type="ECO:0000313" key="3">
    <source>
        <dbReference type="EMBL" id="AXI71784.1"/>
    </source>
</evidence>
<dbReference type="Proteomes" id="UP000253779">
    <property type="component" value="Chromosome"/>
</dbReference>
<dbReference type="Pfam" id="PF01471">
    <property type="entry name" value="PG_binding_1"/>
    <property type="match status" value="1"/>
</dbReference>
<proteinExistence type="predicted"/>
<dbReference type="Gene3D" id="1.10.101.10">
    <property type="entry name" value="PGBD-like superfamily/PGBD"/>
    <property type="match status" value="1"/>
</dbReference>
<dbReference type="AlphaFoldDB" id="A0AAD0Q4J8"/>
<protein>
    <submittedName>
        <fullName evidence="3">Peptidoglycan-binding protein</fullName>
    </submittedName>
</protein>
<evidence type="ECO:0000259" key="2">
    <source>
        <dbReference type="Pfam" id="PF01471"/>
    </source>
</evidence>
<reference evidence="3 4" key="1">
    <citation type="submission" date="2018-07" db="EMBL/GenBank/DDBJ databases">
        <title>Complete genome sequence of soil actinomycete Streptomyces cavourensis tj430.</title>
        <authorList>
            <person name="Wang P."/>
            <person name="Huang Y."/>
        </authorList>
    </citation>
    <scope>NUCLEOTIDE SEQUENCE [LARGE SCALE GENOMIC DNA]</scope>
    <source>
        <strain evidence="3 4">TJ430</strain>
    </source>
</reference>
<feature type="chain" id="PRO_5042000018" evidence="1">
    <location>
        <begin position="35"/>
        <end position="139"/>
    </location>
</feature>
<dbReference type="InterPro" id="IPR036365">
    <property type="entry name" value="PGBD-like_sf"/>
</dbReference>
<name>A0AAD0Q4J8_9ACTN</name>
<feature type="domain" description="Peptidoglycan binding-like" evidence="2">
    <location>
        <begin position="76"/>
        <end position="131"/>
    </location>
</feature>